<dbReference type="PROSITE" id="PS51257">
    <property type="entry name" value="PROKAR_LIPOPROTEIN"/>
    <property type="match status" value="1"/>
</dbReference>
<organism evidence="2 3">
    <name type="scientific">Chitinophaga ginsengisoli</name>
    <dbReference type="NCBI Taxonomy" id="363837"/>
    <lineage>
        <taxon>Bacteria</taxon>
        <taxon>Pseudomonadati</taxon>
        <taxon>Bacteroidota</taxon>
        <taxon>Chitinophagia</taxon>
        <taxon>Chitinophagales</taxon>
        <taxon>Chitinophagaceae</taxon>
        <taxon>Chitinophaga</taxon>
    </lineage>
</organism>
<dbReference type="Gene3D" id="2.120.10.30">
    <property type="entry name" value="TolB, C-terminal domain"/>
    <property type="match status" value="1"/>
</dbReference>
<name>A0A2P8G4V1_9BACT</name>
<protein>
    <submittedName>
        <fullName evidence="2">Glucose/arabinose dehydrogenase</fullName>
    </submittedName>
</protein>
<reference evidence="2 3" key="1">
    <citation type="submission" date="2018-03" db="EMBL/GenBank/DDBJ databases">
        <title>Genomic Encyclopedia of Archaeal and Bacterial Type Strains, Phase II (KMG-II): from individual species to whole genera.</title>
        <authorList>
            <person name="Goeker M."/>
        </authorList>
    </citation>
    <scope>NUCLEOTIDE SEQUENCE [LARGE SCALE GENOMIC DNA]</scope>
    <source>
        <strain evidence="2 3">DSM 18107</strain>
    </source>
</reference>
<dbReference type="SUPFAM" id="SSF50952">
    <property type="entry name" value="Soluble quinoprotein glucose dehydrogenase"/>
    <property type="match status" value="1"/>
</dbReference>
<dbReference type="InterPro" id="IPR011041">
    <property type="entry name" value="Quinoprot_gluc/sorb_DH_b-prop"/>
</dbReference>
<dbReference type="InterPro" id="IPR011042">
    <property type="entry name" value="6-blade_b-propeller_TolB-like"/>
</dbReference>
<dbReference type="OrthoDB" id="9770043at2"/>
<dbReference type="PANTHER" id="PTHR19328">
    <property type="entry name" value="HEDGEHOG-INTERACTING PROTEIN"/>
    <property type="match status" value="1"/>
</dbReference>
<comment type="caution">
    <text evidence="2">The sequence shown here is derived from an EMBL/GenBank/DDBJ whole genome shotgun (WGS) entry which is preliminary data.</text>
</comment>
<dbReference type="InterPro" id="IPR012938">
    <property type="entry name" value="Glc/Sorbosone_DH"/>
</dbReference>
<dbReference type="PANTHER" id="PTHR19328:SF13">
    <property type="entry name" value="HIPL1 PROTEIN"/>
    <property type="match status" value="1"/>
</dbReference>
<dbReference type="EMBL" id="PYGK01000007">
    <property type="protein sequence ID" value="PSL28994.1"/>
    <property type="molecule type" value="Genomic_DNA"/>
</dbReference>
<dbReference type="AlphaFoldDB" id="A0A2P8G4V1"/>
<evidence type="ECO:0000313" key="2">
    <source>
        <dbReference type="EMBL" id="PSL28994.1"/>
    </source>
</evidence>
<keyword evidence="3" id="KW-1185">Reference proteome</keyword>
<evidence type="ECO:0000259" key="1">
    <source>
        <dbReference type="Pfam" id="PF07995"/>
    </source>
</evidence>
<sequence>MKNLLSVFPRQLLSVAIMTTLMLGCKTDEDNLINKTPAKALAAAPQISLTSVISSGLNAPMQFVNAGDGSKRIFIPQKAGTIRVYDSAFNFIAVFGTVSNLSTSGERGLLSMVFHPNYATNGFVYVYYTNTAGNLELARYHVNSGTPNTMDAASKVIVLTIPHPTNANHNGGELHFGTDGYLYLSTGDGGGAGDVPNNAQNTAVLLGKILRLNVNTSATAPYYTIPPGNPFSNAVYAYGLRNPYRWSFDKATQDMWIGDVGQDSWEEINFRAAAVTAGTNYGWRCYEGNAVYNSSGCNGTNYTFPVHAYATQNPAASITGGVVYRGTAYPALQGCYLSADFYSGIFYKIVPNGSSGWTVTTQTLSPTGIVDFGETESGEVYVVSNTGNSVYRVTAN</sequence>
<dbReference type="Proteomes" id="UP000240978">
    <property type="component" value="Unassembled WGS sequence"/>
</dbReference>
<proteinExistence type="predicted"/>
<accession>A0A2P8G4V1</accession>
<gene>
    <name evidence="2" type="ORF">CLV42_107140</name>
</gene>
<feature type="domain" description="Glucose/Sorbosone dehydrogenase" evidence="1">
    <location>
        <begin position="58"/>
        <end position="386"/>
    </location>
</feature>
<dbReference type="Pfam" id="PF07995">
    <property type="entry name" value="GSDH"/>
    <property type="match status" value="1"/>
</dbReference>
<evidence type="ECO:0000313" key="3">
    <source>
        <dbReference type="Proteomes" id="UP000240978"/>
    </source>
</evidence>
<dbReference type="RefSeq" id="WP_106603381.1">
    <property type="nucleotide sequence ID" value="NZ_PYGK01000007.1"/>
</dbReference>